<dbReference type="AlphaFoldDB" id="A0A1B1YE08"/>
<evidence type="ECO:0000256" key="1">
    <source>
        <dbReference type="SAM" id="Coils"/>
    </source>
</evidence>
<proteinExistence type="predicted"/>
<dbReference type="EMBL" id="CP014672">
    <property type="protein sequence ID" value="ANW98987.1"/>
    <property type="molecule type" value="Genomic_DNA"/>
</dbReference>
<sequence>MKKSHIAILTIVGLLFLSLTISNLYFIKKVFELNEQLTRVFELEDTIRELKAEHQKEIEAIKADYEKQIEQINSEYSEKFDTVTKQLNAFEYEIEEFYKNKFIMKQDYLENIKKINDIRAKLEESNKEENKEDSNN</sequence>
<gene>
    <name evidence="2" type="ORF">CSTERTH_08095</name>
</gene>
<keyword evidence="1" id="KW-0175">Coiled coil</keyword>
<evidence type="ECO:0000313" key="2">
    <source>
        <dbReference type="EMBL" id="ANW98987.1"/>
    </source>
</evidence>
<protein>
    <submittedName>
        <fullName evidence="2">Gam protein</fullName>
    </submittedName>
</protein>
<organism evidence="2 3">
    <name type="scientific">Thermoclostridium stercorarium subsp. thermolacticum DSM 2910</name>
    <dbReference type="NCBI Taxonomy" id="1121336"/>
    <lineage>
        <taxon>Bacteria</taxon>
        <taxon>Bacillati</taxon>
        <taxon>Bacillota</taxon>
        <taxon>Clostridia</taxon>
        <taxon>Eubacteriales</taxon>
        <taxon>Oscillospiraceae</taxon>
        <taxon>Thermoclostridium</taxon>
    </lineage>
</organism>
<feature type="coiled-coil region" evidence="1">
    <location>
        <begin position="33"/>
        <end position="75"/>
    </location>
</feature>
<reference evidence="2 3" key="1">
    <citation type="submission" date="2016-02" db="EMBL/GenBank/DDBJ databases">
        <title>Comparison of Clostridium stercorarium subspecies using comparative genomics and transcriptomics.</title>
        <authorList>
            <person name="Schellenberg J."/>
            <person name="Thallinger G."/>
            <person name="Levin D.B."/>
            <person name="Zhang X."/>
            <person name="Alvare G."/>
            <person name="Fristensky B."/>
            <person name="Sparling R."/>
        </authorList>
    </citation>
    <scope>NUCLEOTIDE SEQUENCE [LARGE SCALE GENOMIC DNA]</scope>
    <source>
        <strain evidence="2 3">DSM 2910</strain>
    </source>
</reference>
<feature type="coiled-coil region" evidence="1">
    <location>
        <begin position="105"/>
        <end position="132"/>
    </location>
</feature>
<dbReference type="Gene3D" id="1.20.5.170">
    <property type="match status" value="1"/>
</dbReference>
<evidence type="ECO:0000313" key="3">
    <source>
        <dbReference type="Proteomes" id="UP000092971"/>
    </source>
</evidence>
<dbReference type="RefSeq" id="WP_015359331.1">
    <property type="nucleotide sequence ID" value="NZ_CP014672.1"/>
</dbReference>
<name>A0A1B1YE08_THEST</name>
<accession>A0A1B1YE08</accession>
<dbReference type="Proteomes" id="UP000092971">
    <property type="component" value="Chromosome"/>
</dbReference>